<keyword evidence="3" id="KW-1185">Reference proteome</keyword>
<name>A0A7S9DYD6_9ALTE</name>
<keyword evidence="1" id="KW-0732">Signal</keyword>
<evidence type="ECO:0000313" key="2">
    <source>
        <dbReference type="EMBL" id="QPG06135.1"/>
    </source>
</evidence>
<organism evidence="2 3">
    <name type="scientific">Salinimonas marina</name>
    <dbReference type="NCBI Taxonomy" id="2785918"/>
    <lineage>
        <taxon>Bacteria</taxon>
        <taxon>Pseudomonadati</taxon>
        <taxon>Pseudomonadota</taxon>
        <taxon>Gammaproteobacteria</taxon>
        <taxon>Alteromonadales</taxon>
        <taxon>Alteromonadaceae</taxon>
        <taxon>Alteromonas/Salinimonas group</taxon>
        <taxon>Salinimonas</taxon>
    </lineage>
</organism>
<dbReference type="EMBL" id="CP064795">
    <property type="protein sequence ID" value="QPG06135.1"/>
    <property type="molecule type" value="Genomic_DNA"/>
</dbReference>
<accession>A0A7S9DYD6</accession>
<sequence>MSNPLWAFIISAFVLLTTVSQVSRAAVTSPQPEVSLGRPGSAFAGNTVCVSAVLTNSGEPGYGPYYRLITDELLTVHSVTALGESIDIEPMGIFSEDNSQLLTDSRSTTDVTGSIGQTLALASLPVGSVVAGGPALNASICLTIDSAAPMGEPLHFNVQPVYEYGDSATGTTTQSSVPLSRAR</sequence>
<dbReference type="RefSeq" id="WP_195811212.1">
    <property type="nucleotide sequence ID" value="NZ_CP064795.1"/>
</dbReference>
<gene>
    <name evidence="2" type="ORF">IT774_02640</name>
</gene>
<proteinExistence type="predicted"/>
<evidence type="ECO:0000256" key="1">
    <source>
        <dbReference type="SAM" id="SignalP"/>
    </source>
</evidence>
<protein>
    <submittedName>
        <fullName evidence="2">Uncharacterized protein</fullName>
    </submittedName>
</protein>
<evidence type="ECO:0000313" key="3">
    <source>
        <dbReference type="Proteomes" id="UP000595095"/>
    </source>
</evidence>
<feature type="signal peptide" evidence="1">
    <location>
        <begin position="1"/>
        <end position="25"/>
    </location>
</feature>
<feature type="chain" id="PRO_5032706201" evidence="1">
    <location>
        <begin position="26"/>
        <end position="183"/>
    </location>
</feature>
<dbReference type="KEGG" id="smaa:IT774_02640"/>
<dbReference type="Proteomes" id="UP000595095">
    <property type="component" value="Chromosome"/>
</dbReference>
<dbReference type="AlphaFoldDB" id="A0A7S9DYD6"/>
<reference evidence="2 3" key="1">
    <citation type="submission" date="2020-11" db="EMBL/GenBank/DDBJ databases">
        <title>Complete genome sequence for Salinimonas sp. strain G2-b.</title>
        <authorList>
            <person name="Park S.-J."/>
        </authorList>
    </citation>
    <scope>NUCLEOTIDE SEQUENCE [LARGE SCALE GENOMIC DNA]</scope>
    <source>
        <strain evidence="2 3">G2-b</strain>
    </source>
</reference>